<gene>
    <name evidence="2" type="ordered locus">Turpa_3924</name>
</gene>
<reference evidence="2 3" key="1">
    <citation type="submission" date="2012-06" db="EMBL/GenBank/DDBJ databases">
        <title>The complete chromosome of genome of Turneriella parva DSM 21527.</title>
        <authorList>
            <consortium name="US DOE Joint Genome Institute (JGI-PGF)"/>
            <person name="Lucas S."/>
            <person name="Han J."/>
            <person name="Lapidus A."/>
            <person name="Bruce D."/>
            <person name="Goodwin L."/>
            <person name="Pitluck S."/>
            <person name="Peters L."/>
            <person name="Kyrpides N."/>
            <person name="Mavromatis K."/>
            <person name="Ivanova N."/>
            <person name="Mikhailova N."/>
            <person name="Chertkov O."/>
            <person name="Detter J.C."/>
            <person name="Tapia R."/>
            <person name="Han C."/>
            <person name="Land M."/>
            <person name="Hauser L."/>
            <person name="Markowitz V."/>
            <person name="Cheng J.-F."/>
            <person name="Hugenholtz P."/>
            <person name="Woyke T."/>
            <person name="Wu D."/>
            <person name="Gronow S."/>
            <person name="Wellnitz S."/>
            <person name="Brambilla E."/>
            <person name="Klenk H.-P."/>
            <person name="Eisen J.A."/>
        </authorList>
    </citation>
    <scope>NUCLEOTIDE SEQUENCE [LARGE SCALE GENOMIC DNA]</scope>
    <source>
        <strain evidence="3">ATCC BAA-1111 / DSM 21527 / NCTC 11395 / H</strain>
    </source>
</reference>
<keyword evidence="1" id="KW-1133">Transmembrane helix</keyword>
<evidence type="ECO:0000313" key="2">
    <source>
        <dbReference type="EMBL" id="AFM14558.1"/>
    </source>
</evidence>
<dbReference type="HOGENOM" id="CLU_1175027_0_0_12"/>
<dbReference type="STRING" id="869212.Turpa_3924"/>
<keyword evidence="3" id="KW-1185">Reference proteome</keyword>
<keyword evidence="1" id="KW-0472">Membrane</keyword>
<accession>I4BBA1</accession>
<feature type="transmembrane region" description="Helical" evidence="1">
    <location>
        <begin position="33"/>
        <end position="52"/>
    </location>
</feature>
<dbReference type="EMBL" id="CP002959">
    <property type="protein sequence ID" value="AFM14558.1"/>
    <property type="molecule type" value="Genomic_DNA"/>
</dbReference>
<keyword evidence="1" id="KW-0812">Transmembrane</keyword>
<dbReference type="KEGG" id="tpx:Turpa_3924"/>
<dbReference type="RefSeq" id="WP_014805035.1">
    <property type="nucleotide sequence ID" value="NC_018020.1"/>
</dbReference>
<organism evidence="2 3">
    <name type="scientific">Turneriella parva (strain ATCC BAA-1111 / DSM 21527 / NCTC 11395 / H)</name>
    <name type="common">Leptospira parva</name>
    <dbReference type="NCBI Taxonomy" id="869212"/>
    <lineage>
        <taxon>Bacteria</taxon>
        <taxon>Pseudomonadati</taxon>
        <taxon>Spirochaetota</taxon>
        <taxon>Spirochaetia</taxon>
        <taxon>Leptospirales</taxon>
        <taxon>Leptospiraceae</taxon>
        <taxon>Turneriella</taxon>
    </lineage>
</organism>
<sequence length="236" mass="26716">MNWQKLKDSVISVPARIEAKINQTIRYLRNPLILFRFLAILLVLDFVAFMSLTRSSYAMMLNPVAFLFTDPIESRSSIELYFPRSLSLTGIEKIYPEDEAPEKTTDAKPKLDSAGERPLSDAAVAEETVLTRKQVQKPMSAVGGLELSAAEAMARRVMLELIAGPAGEVETLKARNLLKESMFLRSLWTYQGTVYISTDKMIWDKMTPNERKITEFCIVESLRKNLGSEKFALLKE</sequence>
<name>I4BBA1_TURPD</name>
<proteinExistence type="predicted"/>
<dbReference type="Proteomes" id="UP000006048">
    <property type="component" value="Chromosome"/>
</dbReference>
<protein>
    <submittedName>
        <fullName evidence="2">Uncharacterized protein</fullName>
    </submittedName>
</protein>
<dbReference type="AlphaFoldDB" id="I4BBA1"/>
<evidence type="ECO:0000313" key="3">
    <source>
        <dbReference type="Proteomes" id="UP000006048"/>
    </source>
</evidence>
<evidence type="ECO:0000256" key="1">
    <source>
        <dbReference type="SAM" id="Phobius"/>
    </source>
</evidence>